<keyword evidence="3" id="KW-0521">NADP</keyword>
<dbReference type="Pfam" id="PF00107">
    <property type="entry name" value="ADH_zinc_N"/>
    <property type="match status" value="1"/>
</dbReference>
<dbReference type="Pfam" id="PF08240">
    <property type="entry name" value="ADH_N"/>
    <property type="match status" value="1"/>
</dbReference>
<sequence>MLAAPVNPADINMLQGNYGILPHLPAIGGNEGIGEVIKTGCQVHKIKLGEWVIPIDCAFGTWRTEAVCKCSEVIPIRKDISLLSAATLGINPCTAYRLLMDFETLNAGDTVIQNGANSTVGQAVIQICASMGVNTINIIRDRPNVAELKEKLLCLGASYVITEDMLEKSEMANLFKVVERPKLALNCVGGKSAGNLFSHLKDGSTVVTYGGMSRKPTPLPAKALIFKNIKVRGFWMTQWKRNHMQDQGKLSTMVSELSEMVRRGQLLEPQCTEVPFQDYERALQASVDAYSIKHILIMQ</sequence>
<evidence type="ECO:0000256" key="3">
    <source>
        <dbReference type="ARBA" id="ARBA00022857"/>
    </source>
</evidence>
<dbReference type="GO" id="GO:0006631">
    <property type="term" value="P:fatty acid metabolic process"/>
    <property type="evidence" value="ECO:0007669"/>
    <property type="project" value="TreeGrafter"/>
</dbReference>
<evidence type="ECO:0000256" key="4">
    <source>
        <dbReference type="ARBA" id="ARBA00022946"/>
    </source>
</evidence>
<feature type="domain" description="Alcohol dehydrogenase-like C-terminal" evidence="9">
    <location>
        <begin position="120"/>
        <end position="241"/>
    </location>
</feature>
<dbReference type="Gene3D" id="3.40.50.720">
    <property type="entry name" value="NAD(P)-binding Rossmann-like Domain"/>
    <property type="match status" value="1"/>
</dbReference>
<dbReference type="GO" id="GO:0016491">
    <property type="term" value="F:oxidoreductase activity"/>
    <property type="evidence" value="ECO:0007669"/>
    <property type="project" value="UniProtKB-KW"/>
</dbReference>
<dbReference type="SUPFAM" id="SSF51735">
    <property type="entry name" value="NAD(P)-binding Rossmann-fold domains"/>
    <property type="match status" value="1"/>
</dbReference>
<dbReference type="InterPro" id="IPR036291">
    <property type="entry name" value="NAD(P)-bd_dom_sf"/>
</dbReference>
<dbReference type="CDD" id="cd08290">
    <property type="entry name" value="ETR"/>
    <property type="match status" value="1"/>
</dbReference>
<accession>A0A8J6FRZ0</accession>
<evidence type="ECO:0000256" key="2">
    <source>
        <dbReference type="ARBA" id="ARBA00010371"/>
    </source>
</evidence>
<evidence type="ECO:0000313" key="12">
    <source>
        <dbReference type="Proteomes" id="UP000770717"/>
    </source>
</evidence>
<dbReference type="AlphaFoldDB" id="A0A8J6FRZ0"/>
<evidence type="ECO:0000313" key="11">
    <source>
        <dbReference type="EMBL" id="KAG9493523.1"/>
    </source>
</evidence>
<name>A0A8J6FRZ0_ELECQ</name>
<dbReference type="OrthoDB" id="7482721at2759"/>
<evidence type="ECO:0000256" key="6">
    <source>
        <dbReference type="ARBA" id="ARBA00023128"/>
    </source>
</evidence>
<dbReference type="FunFam" id="3.40.50.720:FF:000112">
    <property type="entry name" value="Enoyl-[acyl-carrier-protein] reductase 1, mitochondrial"/>
    <property type="match status" value="1"/>
</dbReference>
<keyword evidence="4" id="KW-0809">Transit peptide</keyword>
<evidence type="ECO:0000259" key="9">
    <source>
        <dbReference type="Pfam" id="PF00107"/>
    </source>
</evidence>
<keyword evidence="5" id="KW-0560">Oxidoreductase</keyword>
<dbReference type="InterPro" id="IPR051034">
    <property type="entry name" value="Mito_Enoyl-ACP_Reductase"/>
</dbReference>
<dbReference type="SUPFAM" id="SSF50129">
    <property type="entry name" value="GroES-like"/>
    <property type="match status" value="1"/>
</dbReference>
<comment type="subcellular location">
    <subcellularLocation>
        <location evidence="1">Mitochondrion</location>
    </subcellularLocation>
</comment>
<reference evidence="11" key="1">
    <citation type="thesis" date="2020" institute="ProQuest LLC" country="789 East Eisenhower Parkway, Ann Arbor, MI, USA">
        <title>Comparative Genomics and Chromosome Evolution.</title>
        <authorList>
            <person name="Mudd A.B."/>
        </authorList>
    </citation>
    <scope>NUCLEOTIDE SEQUENCE</scope>
    <source>
        <strain evidence="11">HN-11 Male</strain>
        <tissue evidence="11">Kidney and liver</tissue>
    </source>
</reference>
<organism evidence="11 12">
    <name type="scientific">Eleutherodactylus coqui</name>
    <name type="common">Puerto Rican coqui</name>
    <dbReference type="NCBI Taxonomy" id="57060"/>
    <lineage>
        <taxon>Eukaryota</taxon>
        <taxon>Metazoa</taxon>
        <taxon>Chordata</taxon>
        <taxon>Craniata</taxon>
        <taxon>Vertebrata</taxon>
        <taxon>Euteleostomi</taxon>
        <taxon>Amphibia</taxon>
        <taxon>Batrachia</taxon>
        <taxon>Anura</taxon>
        <taxon>Neobatrachia</taxon>
        <taxon>Hyloidea</taxon>
        <taxon>Eleutherodactylidae</taxon>
        <taxon>Eleutherodactylinae</taxon>
        <taxon>Eleutherodactylus</taxon>
        <taxon>Eleutherodactylus</taxon>
    </lineage>
</organism>
<evidence type="ECO:0000256" key="8">
    <source>
        <dbReference type="ARBA" id="ARBA00042123"/>
    </source>
</evidence>
<gene>
    <name evidence="11" type="ORF">GDO78_001428</name>
</gene>
<evidence type="ECO:0000256" key="1">
    <source>
        <dbReference type="ARBA" id="ARBA00004173"/>
    </source>
</evidence>
<keyword evidence="6" id="KW-0496">Mitochondrion</keyword>
<proteinExistence type="inferred from homology"/>
<comment type="similarity">
    <text evidence="2">Belongs to the zinc-containing alcohol dehydrogenase family. Quinone oxidoreductase subfamily.</text>
</comment>
<dbReference type="Proteomes" id="UP000770717">
    <property type="component" value="Unassembled WGS sequence"/>
</dbReference>
<dbReference type="InterPro" id="IPR013149">
    <property type="entry name" value="ADH-like_C"/>
</dbReference>
<dbReference type="EMBL" id="WNTK01000001">
    <property type="protein sequence ID" value="KAG9493523.1"/>
    <property type="molecule type" value="Genomic_DNA"/>
</dbReference>
<evidence type="ECO:0000256" key="7">
    <source>
        <dbReference type="ARBA" id="ARBA00041058"/>
    </source>
</evidence>
<dbReference type="GO" id="GO:0005739">
    <property type="term" value="C:mitochondrion"/>
    <property type="evidence" value="ECO:0007669"/>
    <property type="project" value="UniProtKB-SubCell"/>
</dbReference>
<dbReference type="InterPro" id="IPR013154">
    <property type="entry name" value="ADH-like_N"/>
</dbReference>
<dbReference type="InterPro" id="IPR011032">
    <property type="entry name" value="GroES-like_sf"/>
</dbReference>
<feature type="domain" description="Alcohol dehydrogenase-like N-terminal" evidence="10">
    <location>
        <begin position="3"/>
        <end position="58"/>
    </location>
</feature>
<keyword evidence="12" id="KW-1185">Reference proteome</keyword>
<protein>
    <recommendedName>
        <fullName evidence="7">Enoyl-[acyl-carrier-protein] reductase, mitochondrial</fullName>
    </recommendedName>
    <alternativeName>
        <fullName evidence="8">2-enoyl thioester reductase</fullName>
    </alternativeName>
</protein>
<comment type="caution">
    <text evidence="11">The sequence shown here is derived from an EMBL/GenBank/DDBJ whole genome shotgun (WGS) entry which is preliminary data.</text>
</comment>
<evidence type="ECO:0000256" key="5">
    <source>
        <dbReference type="ARBA" id="ARBA00023002"/>
    </source>
</evidence>
<evidence type="ECO:0000259" key="10">
    <source>
        <dbReference type="Pfam" id="PF08240"/>
    </source>
</evidence>
<dbReference type="PANTHER" id="PTHR43981:SF4">
    <property type="entry name" value="ENOYL-[ACYL-CARRIER-PROTEIN] REDUCTASE, MITOCHONDRIAL-LIKE"/>
    <property type="match status" value="1"/>
</dbReference>
<dbReference type="PANTHER" id="PTHR43981">
    <property type="entry name" value="ENOYL-[ACYL-CARRIER-PROTEIN] REDUCTASE, MITOCHONDRIAL"/>
    <property type="match status" value="1"/>
</dbReference>
<dbReference type="Gene3D" id="3.90.180.10">
    <property type="entry name" value="Medium-chain alcohol dehydrogenases, catalytic domain"/>
    <property type="match status" value="1"/>
</dbReference>